<proteinExistence type="predicted"/>
<gene>
    <name evidence="1" type="ORF">CLI92_09100</name>
</gene>
<sequence>MQPRRDGTVVFEFAGQAWLFARDAHGDLTAEVADGAAVAHALATGHFYPAVADDEDEAQRLTAEVADGAQEFAATQRAPRRRAAKAQSQE</sequence>
<evidence type="ECO:0000313" key="2">
    <source>
        <dbReference type="Proteomes" id="UP000217780"/>
    </source>
</evidence>
<dbReference type="AlphaFoldDB" id="A0A2A2T4P3"/>
<name>A0A2A2T4P3_9BURK</name>
<dbReference type="EMBL" id="NTBI01000007">
    <property type="protein sequence ID" value="PAX16479.1"/>
    <property type="molecule type" value="Genomic_DNA"/>
</dbReference>
<comment type="caution">
    <text evidence="1">The sequence shown here is derived from an EMBL/GenBank/DDBJ whole genome shotgun (WGS) entry which is preliminary data.</text>
</comment>
<protein>
    <submittedName>
        <fullName evidence="1">Uncharacterized protein</fullName>
    </submittedName>
</protein>
<accession>A0A2A2T4P3</accession>
<evidence type="ECO:0000313" key="1">
    <source>
        <dbReference type="EMBL" id="PAX16479.1"/>
    </source>
</evidence>
<organism evidence="1 2">
    <name type="scientific">Vandammella animalimorsus</name>
    <dbReference type="NCBI Taxonomy" id="2029117"/>
    <lineage>
        <taxon>Bacteria</taxon>
        <taxon>Pseudomonadati</taxon>
        <taxon>Pseudomonadota</taxon>
        <taxon>Betaproteobacteria</taxon>
        <taxon>Burkholderiales</taxon>
        <taxon>Comamonadaceae</taxon>
        <taxon>Vandammella</taxon>
    </lineage>
</organism>
<dbReference type="Proteomes" id="UP000217780">
    <property type="component" value="Unassembled WGS sequence"/>
</dbReference>
<reference evidence="1 2" key="1">
    <citation type="submission" date="2017-08" db="EMBL/GenBank/DDBJ databases">
        <title>WGS of Clinical strains of the CDC Group NO-1 linked to zoonotic infections in humans.</title>
        <authorList>
            <person name="Bernier A.-M."/>
            <person name="Bernard K."/>
        </authorList>
    </citation>
    <scope>NUCLEOTIDE SEQUENCE [LARGE SCALE GENOMIC DNA]</scope>
    <source>
        <strain evidence="1 2">NML91-0035</strain>
    </source>
</reference>